<proteinExistence type="predicted"/>
<gene>
    <name evidence="1" type="ORF">G2W53_010053</name>
</gene>
<reference evidence="1" key="1">
    <citation type="submission" date="2020-09" db="EMBL/GenBank/DDBJ databases">
        <title>Genome-Enabled Discovery of Anthraquinone Biosynthesis in Senna tora.</title>
        <authorList>
            <person name="Kang S.-H."/>
            <person name="Pandey R.P."/>
            <person name="Lee C.-M."/>
            <person name="Sim J.-S."/>
            <person name="Jeong J.-T."/>
            <person name="Choi B.-S."/>
            <person name="Jung M."/>
            <person name="Ginzburg D."/>
            <person name="Zhao K."/>
            <person name="Won S.Y."/>
            <person name="Oh T.-J."/>
            <person name="Yu Y."/>
            <person name="Kim N.-H."/>
            <person name="Lee O.R."/>
            <person name="Lee T.-H."/>
            <person name="Bashyal P."/>
            <person name="Kim T.-S."/>
            <person name="Lee W.-H."/>
            <person name="Kawkins C."/>
            <person name="Kim C.-K."/>
            <person name="Kim J.S."/>
            <person name="Ahn B.O."/>
            <person name="Rhee S.Y."/>
            <person name="Sohng J.K."/>
        </authorList>
    </citation>
    <scope>NUCLEOTIDE SEQUENCE</scope>
    <source>
        <tissue evidence="1">Leaf</tissue>
    </source>
</reference>
<name>A0A834WZ85_9FABA</name>
<accession>A0A834WZ85</accession>
<dbReference type="AlphaFoldDB" id="A0A834WZ85"/>
<comment type="caution">
    <text evidence="1">The sequence shown here is derived from an EMBL/GenBank/DDBJ whole genome shotgun (WGS) entry which is preliminary data.</text>
</comment>
<organism evidence="1 2">
    <name type="scientific">Senna tora</name>
    <dbReference type="NCBI Taxonomy" id="362788"/>
    <lineage>
        <taxon>Eukaryota</taxon>
        <taxon>Viridiplantae</taxon>
        <taxon>Streptophyta</taxon>
        <taxon>Embryophyta</taxon>
        <taxon>Tracheophyta</taxon>
        <taxon>Spermatophyta</taxon>
        <taxon>Magnoliopsida</taxon>
        <taxon>eudicotyledons</taxon>
        <taxon>Gunneridae</taxon>
        <taxon>Pentapetalae</taxon>
        <taxon>rosids</taxon>
        <taxon>fabids</taxon>
        <taxon>Fabales</taxon>
        <taxon>Fabaceae</taxon>
        <taxon>Caesalpinioideae</taxon>
        <taxon>Cassia clade</taxon>
        <taxon>Senna</taxon>
    </lineage>
</organism>
<dbReference type="EMBL" id="JAAIUW010000004">
    <property type="protein sequence ID" value="KAF7835194.1"/>
    <property type="molecule type" value="Genomic_DNA"/>
</dbReference>
<evidence type="ECO:0000313" key="2">
    <source>
        <dbReference type="Proteomes" id="UP000634136"/>
    </source>
</evidence>
<sequence>MAWHTTHAIMSPIRALNPLRFTIQRGGVCLTHLDDKTLELLHLGFL</sequence>
<keyword evidence="2" id="KW-1185">Reference proteome</keyword>
<protein>
    <submittedName>
        <fullName evidence="1">Uncharacterized protein</fullName>
    </submittedName>
</protein>
<evidence type="ECO:0000313" key="1">
    <source>
        <dbReference type="EMBL" id="KAF7835194.1"/>
    </source>
</evidence>
<dbReference type="Proteomes" id="UP000634136">
    <property type="component" value="Unassembled WGS sequence"/>
</dbReference>